<organism evidence="3 4">
    <name type="scientific">Fomitopsis schrenkii</name>
    <name type="common">Brown rot fungus</name>
    <dbReference type="NCBI Taxonomy" id="2126942"/>
    <lineage>
        <taxon>Eukaryota</taxon>
        <taxon>Fungi</taxon>
        <taxon>Dikarya</taxon>
        <taxon>Basidiomycota</taxon>
        <taxon>Agaricomycotina</taxon>
        <taxon>Agaricomycetes</taxon>
        <taxon>Polyporales</taxon>
        <taxon>Fomitopsis</taxon>
    </lineage>
</organism>
<accession>S8FU83</accession>
<feature type="domain" description="Integrase zinc-binding" evidence="2">
    <location>
        <begin position="120"/>
        <end position="151"/>
    </location>
</feature>
<proteinExistence type="predicted"/>
<dbReference type="OrthoDB" id="3249394at2759"/>
<feature type="region of interest" description="Disordered" evidence="1">
    <location>
        <begin position="1"/>
        <end position="35"/>
    </location>
</feature>
<keyword evidence="4" id="KW-1185">Reference proteome</keyword>
<name>S8FU83_FOMSC</name>
<feature type="non-terminal residue" evidence="3">
    <location>
        <position position="151"/>
    </location>
</feature>
<dbReference type="Proteomes" id="UP000015241">
    <property type="component" value="Unassembled WGS sequence"/>
</dbReference>
<dbReference type="eggNOG" id="ENOG502R0SB">
    <property type="taxonomic scope" value="Eukaryota"/>
</dbReference>
<dbReference type="InterPro" id="IPR041588">
    <property type="entry name" value="Integrase_H2C2"/>
</dbReference>
<dbReference type="Pfam" id="PF17921">
    <property type="entry name" value="Integrase_H2C2"/>
    <property type="match status" value="1"/>
</dbReference>
<dbReference type="Gene3D" id="1.10.340.70">
    <property type="match status" value="1"/>
</dbReference>
<gene>
    <name evidence="3" type="ORF">FOMPIDRAFT_1119460</name>
</gene>
<evidence type="ECO:0000313" key="4">
    <source>
        <dbReference type="Proteomes" id="UP000015241"/>
    </source>
</evidence>
<evidence type="ECO:0000259" key="2">
    <source>
        <dbReference type="Pfam" id="PF17921"/>
    </source>
</evidence>
<evidence type="ECO:0000313" key="3">
    <source>
        <dbReference type="EMBL" id="EPT01765.1"/>
    </source>
</evidence>
<feature type="compositionally biased region" description="Basic and acidic residues" evidence="1">
    <location>
        <begin position="1"/>
        <end position="19"/>
    </location>
</feature>
<evidence type="ECO:0000256" key="1">
    <source>
        <dbReference type="SAM" id="MobiDB-lite"/>
    </source>
</evidence>
<sequence length="151" mass="17331">MREVRAQRIVEEPELRTREAQQLAENRPHSAPAPVEDDLSALDATVSGPPLPTVVTKGFDFIQAVKDGYPLDRTLKKVLDHPDEHRAFRLADGIIWYIRPGKSLQEDVLCVPRSTARGRRLTEIVLDEAHKAIGHLGARRTSDYVRRWYWW</sequence>
<dbReference type="AlphaFoldDB" id="S8FU83"/>
<dbReference type="HOGENOM" id="CLU_127825_0_0_1"/>
<dbReference type="STRING" id="743788.S8FU83"/>
<dbReference type="InParanoid" id="S8FU83"/>
<reference evidence="3 4" key="1">
    <citation type="journal article" date="2012" name="Science">
        <title>The Paleozoic origin of enzymatic lignin decomposition reconstructed from 31 fungal genomes.</title>
        <authorList>
            <person name="Floudas D."/>
            <person name="Binder M."/>
            <person name="Riley R."/>
            <person name="Barry K."/>
            <person name="Blanchette R.A."/>
            <person name="Henrissat B."/>
            <person name="Martinez A.T."/>
            <person name="Otillar R."/>
            <person name="Spatafora J.W."/>
            <person name="Yadav J.S."/>
            <person name="Aerts A."/>
            <person name="Benoit I."/>
            <person name="Boyd A."/>
            <person name="Carlson A."/>
            <person name="Copeland A."/>
            <person name="Coutinho P.M."/>
            <person name="de Vries R.P."/>
            <person name="Ferreira P."/>
            <person name="Findley K."/>
            <person name="Foster B."/>
            <person name="Gaskell J."/>
            <person name="Glotzer D."/>
            <person name="Gorecki P."/>
            <person name="Heitman J."/>
            <person name="Hesse C."/>
            <person name="Hori C."/>
            <person name="Igarashi K."/>
            <person name="Jurgens J.A."/>
            <person name="Kallen N."/>
            <person name="Kersten P."/>
            <person name="Kohler A."/>
            <person name="Kuees U."/>
            <person name="Kumar T.K.A."/>
            <person name="Kuo A."/>
            <person name="LaButti K."/>
            <person name="Larrondo L.F."/>
            <person name="Lindquist E."/>
            <person name="Ling A."/>
            <person name="Lombard V."/>
            <person name="Lucas S."/>
            <person name="Lundell T."/>
            <person name="Martin R."/>
            <person name="McLaughlin D.J."/>
            <person name="Morgenstern I."/>
            <person name="Morin E."/>
            <person name="Murat C."/>
            <person name="Nagy L.G."/>
            <person name="Nolan M."/>
            <person name="Ohm R.A."/>
            <person name="Patyshakuliyeva A."/>
            <person name="Rokas A."/>
            <person name="Ruiz-Duenas F.J."/>
            <person name="Sabat G."/>
            <person name="Salamov A."/>
            <person name="Samejima M."/>
            <person name="Schmutz J."/>
            <person name="Slot J.C."/>
            <person name="St John F."/>
            <person name="Stenlid J."/>
            <person name="Sun H."/>
            <person name="Sun S."/>
            <person name="Syed K."/>
            <person name="Tsang A."/>
            <person name="Wiebenga A."/>
            <person name="Young D."/>
            <person name="Pisabarro A."/>
            <person name="Eastwood D.C."/>
            <person name="Martin F."/>
            <person name="Cullen D."/>
            <person name="Grigoriev I.V."/>
            <person name="Hibbett D.S."/>
        </authorList>
    </citation>
    <scope>NUCLEOTIDE SEQUENCE</scope>
    <source>
        <strain evidence="4">FP-58527</strain>
    </source>
</reference>
<dbReference type="EMBL" id="KE504139">
    <property type="protein sequence ID" value="EPT01765.1"/>
    <property type="molecule type" value="Genomic_DNA"/>
</dbReference>
<protein>
    <recommendedName>
        <fullName evidence="2">Integrase zinc-binding domain-containing protein</fullName>
    </recommendedName>
</protein>